<sequence length="122" mass="13586">MHDAFMRVWHRREAVLETSLEPLLFATALNLARNQLRWKSLRSFVGLDDHVAATGPPHGDCADLRRALAALSPGQRKVVLLSEIGGFDTREIAQMLGIPEGTVGSRKHQALARIRKILEPNE</sequence>
<dbReference type="AlphaFoldDB" id="A0A087MFI9"/>
<dbReference type="SUPFAM" id="SSF88659">
    <property type="entry name" value="Sigma3 and sigma4 domains of RNA polymerase sigma factors"/>
    <property type="match status" value="1"/>
</dbReference>
<dbReference type="STRING" id="1121014.N788_07860"/>
<feature type="domain" description="RNA polymerase sigma factor 70 region 4 type 2" evidence="5">
    <location>
        <begin position="63"/>
        <end position="114"/>
    </location>
</feature>
<gene>
    <name evidence="6" type="ORF">N788_07860</name>
</gene>
<keyword evidence="1" id="KW-0805">Transcription regulation</keyword>
<keyword evidence="4" id="KW-0804">Transcription</keyword>
<evidence type="ECO:0000256" key="1">
    <source>
        <dbReference type="ARBA" id="ARBA00023015"/>
    </source>
</evidence>
<dbReference type="InterPro" id="IPR013249">
    <property type="entry name" value="RNA_pol_sigma70_r4_t2"/>
</dbReference>
<accession>A0A087MFI9</accession>
<dbReference type="GO" id="GO:0016987">
    <property type="term" value="F:sigma factor activity"/>
    <property type="evidence" value="ECO:0007669"/>
    <property type="project" value="UniProtKB-KW"/>
</dbReference>
<dbReference type="GO" id="GO:0003677">
    <property type="term" value="F:DNA binding"/>
    <property type="evidence" value="ECO:0007669"/>
    <property type="project" value="UniProtKB-KW"/>
</dbReference>
<name>A0A087MFI9_9GAMM</name>
<protein>
    <recommendedName>
        <fullName evidence="5">RNA polymerase sigma factor 70 region 4 type 2 domain-containing protein</fullName>
    </recommendedName>
</protein>
<dbReference type="EMBL" id="AVCJ01000050">
    <property type="protein sequence ID" value="KFL35642.1"/>
    <property type="molecule type" value="Genomic_DNA"/>
</dbReference>
<dbReference type="Pfam" id="PF08281">
    <property type="entry name" value="Sigma70_r4_2"/>
    <property type="match status" value="1"/>
</dbReference>
<keyword evidence="7" id="KW-1185">Reference proteome</keyword>
<dbReference type="InterPro" id="IPR036388">
    <property type="entry name" value="WH-like_DNA-bd_sf"/>
</dbReference>
<dbReference type="Proteomes" id="UP000029085">
    <property type="component" value="Unassembled WGS sequence"/>
</dbReference>
<dbReference type="InterPro" id="IPR013324">
    <property type="entry name" value="RNA_pol_sigma_r3/r4-like"/>
</dbReference>
<evidence type="ECO:0000256" key="4">
    <source>
        <dbReference type="ARBA" id="ARBA00023163"/>
    </source>
</evidence>
<dbReference type="CDD" id="cd06171">
    <property type="entry name" value="Sigma70_r4"/>
    <property type="match status" value="1"/>
</dbReference>
<dbReference type="InterPro" id="IPR039425">
    <property type="entry name" value="RNA_pol_sigma-70-like"/>
</dbReference>
<dbReference type="PATRIC" id="fig|1121014.3.peg.2473"/>
<proteinExistence type="predicted"/>
<organism evidence="6 7">
    <name type="scientific">Arenimonas donghaensis DSM 18148 = HO3-R19</name>
    <dbReference type="NCBI Taxonomy" id="1121014"/>
    <lineage>
        <taxon>Bacteria</taxon>
        <taxon>Pseudomonadati</taxon>
        <taxon>Pseudomonadota</taxon>
        <taxon>Gammaproteobacteria</taxon>
        <taxon>Lysobacterales</taxon>
        <taxon>Lysobacteraceae</taxon>
        <taxon>Arenimonas</taxon>
    </lineage>
</organism>
<dbReference type="PANTHER" id="PTHR43133">
    <property type="entry name" value="RNA POLYMERASE ECF-TYPE SIGMA FACTO"/>
    <property type="match status" value="1"/>
</dbReference>
<evidence type="ECO:0000259" key="5">
    <source>
        <dbReference type="Pfam" id="PF08281"/>
    </source>
</evidence>
<reference evidence="7" key="1">
    <citation type="submission" date="2013-08" db="EMBL/GenBank/DDBJ databases">
        <title>Genome sequencing of Arenimonas donghaensis.</title>
        <authorList>
            <person name="Chen F."/>
            <person name="Wang G."/>
        </authorList>
    </citation>
    <scope>NUCLEOTIDE SEQUENCE [LARGE SCALE GENOMIC DNA]</scope>
    <source>
        <strain evidence="7">HO3-R19</strain>
    </source>
</reference>
<dbReference type="GO" id="GO:0006352">
    <property type="term" value="P:DNA-templated transcription initiation"/>
    <property type="evidence" value="ECO:0007669"/>
    <property type="project" value="InterPro"/>
</dbReference>
<reference evidence="6 7" key="2">
    <citation type="journal article" date="2015" name="Stand. Genomic Sci.">
        <title>High quality draft genomic sequence of Arenimonas donghaensis DSM 18148(T).</title>
        <authorList>
            <person name="Chen F."/>
            <person name="Wang H."/>
            <person name="Cao Y."/>
            <person name="Li X."/>
            <person name="Wang G."/>
        </authorList>
    </citation>
    <scope>NUCLEOTIDE SEQUENCE [LARGE SCALE GENOMIC DNA]</scope>
    <source>
        <strain evidence="6 7">HO3-R19</strain>
    </source>
</reference>
<evidence type="ECO:0000313" key="6">
    <source>
        <dbReference type="EMBL" id="KFL35642.1"/>
    </source>
</evidence>
<keyword evidence="2" id="KW-0731">Sigma factor</keyword>
<evidence type="ECO:0000256" key="2">
    <source>
        <dbReference type="ARBA" id="ARBA00023082"/>
    </source>
</evidence>
<comment type="caution">
    <text evidence="6">The sequence shown here is derived from an EMBL/GenBank/DDBJ whole genome shotgun (WGS) entry which is preliminary data.</text>
</comment>
<dbReference type="PANTHER" id="PTHR43133:SF52">
    <property type="entry name" value="ECF RNA POLYMERASE SIGMA FACTOR SIGL"/>
    <property type="match status" value="1"/>
</dbReference>
<dbReference type="Gene3D" id="1.10.10.10">
    <property type="entry name" value="Winged helix-like DNA-binding domain superfamily/Winged helix DNA-binding domain"/>
    <property type="match status" value="1"/>
</dbReference>
<evidence type="ECO:0000313" key="7">
    <source>
        <dbReference type="Proteomes" id="UP000029085"/>
    </source>
</evidence>
<keyword evidence="3" id="KW-0238">DNA-binding</keyword>
<evidence type="ECO:0000256" key="3">
    <source>
        <dbReference type="ARBA" id="ARBA00023125"/>
    </source>
</evidence>